<dbReference type="AlphaFoldDB" id="A7EU27"/>
<accession>A7EU27</accession>
<feature type="region of interest" description="Disordered" evidence="1">
    <location>
        <begin position="23"/>
        <end position="60"/>
    </location>
</feature>
<evidence type="ECO:0000256" key="1">
    <source>
        <dbReference type="SAM" id="MobiDB-lite"/>
    </source>
</evidence>
<keyword evidence="2" id="KW-0732">Signal</keyword>
<feature type="region of interest" description="Disordered" evidence="1">
    <location>
        <begin position="115"/>
        <end position="138"/>
    </location>
</feature>
<sequence length="138" mass="15374">MHLRKFLAVLFSLAVVGLSTPVVSKEQPPNTTHNNIKPIPTIPTQAQTPPKAQEPSQLTNKNTIQSIQTSNTIIEGSLNRKTIDESLLGIILELPTTQTRVMEWKKRGDETVVWVQPPPTSKMHPPVIASNDTRRMHV</sequence>
<evidence type="ECO:0000313" key="3">
    <source>
        <dbReference type="EMBL" id="EDN92969.1"/>
    </source>
</evidence>
<dbReference type="KEGG" id="ssl:SS1G_08834"/>
<evidence type="ECO:0000313" key="4">
    <source>
        <dbReference type="Proteomes" id="UP000001312"/>
    </source>
</evidence>
<feature type="chain" id="PRO_5002708573" evidence="2">
    <location>
        <begin position="20"/>
        <end position="138"/>
    </location>
</feature>
<organism evidence="3 4">
    <name type="scientific">Sclerotinia sclerotiorum (strain ATCC 18683 / 1980 / Ss-1)</name>
    <name type="common">White mold</name>
    <name type="synonym">Whetzelinia sclerotiorum</name>
    <dbReference type="NCBI Taxonomy" id="665079"/>
    <lineage>
        <taxon>Eukaryota</taxon>
        <taxon>Fungi</taxon>
        <taxon>Dikarya</taxon>
        <taxon>Ascomycota</taxon>
        <taxon>Pezizomycotina</taxon>
        <taxon>Leotiomycetes</taxon>
        <taxon>Helotiales</taxon>
        <taxon>Sclerotiniaceae</taxon>
        <taxon>Sclerotinia</taxon>
    </lineage>
</organism>
<dbReference type="InParanoid" id="A7EU27"/>
<keyword evidence="4" id="KW-1185">Reference proteome</keyword>
<proteinExistence type="predicted"/>
<dbReference type="OMA" id="VVWVQPP"/>
<dbReference type="RefSeq" id="XP_001590070.1">
    <property type="nucleotide sequence ID" value="XM_001590020.1"/>
</dbReference>
<evidence type="ECO:0000256" key="2">
    <source>
        <dbReference type="SAM" id="SignalP"/>
    </source>
</evidence>
<protein>
    <submittedName>
        <fullName evidence="3">Uncharacterized protein</fullName>
    </submittedName>
</protein>
<dbReference type="EMBL" id="CH476632">
    <property type="protein sequence ID" value="EDN92969.1"/>
    <property type="molecule type" value="Genomic_DNA"/>
</dbReference>
<reference evidence="4" key="1">
    <citation type="journal article" date="2011" name="PLoS Genet.">
        <title>Genomic analysis of the necrotrophic fungal pathogens Sclerotinia sclerotiorum and Botrytis cinerea.</title>
        <authorList>
            <person name="Amselem J."/>
            <person name="Cuomo C.A."/>
            <person name="van Kan J.A."/>
            <person name="Viaud M."/>
            <person name="Benito E.P."/>
            <person name="Couloux A."/>
            <person name="Coutinho P.M."/>
            <person name="de Vries R.P."/>
            <person name="Dyer P.S."/>
            <person name="Fillinger S."/>
            <person name="Fournier E."/>
            <person name="Gout L."/>
            <person name="Hahn M."/>
            <person name="Kohn L."/>
            <person name="Lapalu N."/>
            <person name="Plummer K.M."/>
            <person name="Pradier J.M."/>
            <person name="Quevillon E."/>
            <person name="Sharon A."/>
            <person name="Simon A."/>
            <person name="ten Have A."/>
            <person name="Tudzynski B."/>
            <person name="Tudzynski P."/>
            <person name="Wincker P."/>
            <person name="Andrew M."/>
            <person name="Anthouard V."/>
            <person name="Beever R.E."/>
            <person name="Beffa R."/>
            <person name="Benoit I."/>
            <person name="Bouzid O."/>
            <person name="Brault B."/>
            <person name="Chen Z."/>
            <person name="Choquer M."/>
            <person name="Collemare J."/>
            <person name="Cotton P."/>
            <person name="Danchin E.G."/>
            <person name="Da Silva C."/>
            <person name="Gautier A."/>
            <person name="Giraud C."/>
            <person name="Giraud T."/>
            <person name="Gonzalez C."/>
            <person name="Grossetete S."/>
            <person name="Guldener U."/>
            <person name="Henrissat B."/>
            <person name="Howlett B.J."/>
            <person name="Kodira C."/>
            <person name="Kretschmer M."/>
            <person name="Lappartient A."/>
            <person name="Leroch M."/>
            <person name="Levis C."/>
            <person name="Mauceli E."/>
            <person name="Neuveglise C."/>
            <person name="Oeser B."/>
            <person name="Pearson M."/>
            <person name="Poulain J."/>
            <person name="Poussereau N."/>
            <person name="Quesneville H."/>
            <person name="Rascle C."/>
            <person name="Schumacher J."/>
            <person name="Segurens B."/>
            <person name="Sexton A."/>
            <person name="Silva E."/>
            <person name="Sirven C."/>
            <person name="Soanes D.M."/>
            <person name="Talbot N.J."/>
            <person name="Templeton M."/>
            <person name="Yandava C."/>
            <person name="Yarden O."/>
            <person name="Zeng Q."/>
            <person name="Rollins J.A."/>
            <person name="Lebrun M.H."/>
            <person name="Dickman M."/>
        </authorList>
    </citation>
    <scope>NUCLEOTIDE SEQUENCE [LARGE SCALE GENOMIC DNA]</scope>
    <source>
        <strain evidence="4">ATCC 18683 / 1980 / Ss-1</strain>
    </source>
</reference>
<name>A7EU27_SCLS1</name>
<feature type="signal peptide" evidence="2">
    <location>
        <begin position="1"/>
        <end position="19"/>
    </location>
</feature>
<feature type="compositionally biased region" description="Low complexity" evidence="1">
    <location>
        <begin position="36"/>
        <end position="53"/>
    </location>
</feature>
<dbReference type="GeneID" id="5486365"/>
<dbReference type="Proteomes" id="UP000001312">
    <property type="component" value="Unassembled WGS sequence"/>
</dbReference>
<gene>
    <name evidence="3" type="ORF">SS1G_08834</name>
</gene>